<evidence type="ECO:0000313" key="2">
    <source>
        <dbReference type="Proteomes" id="UP001431217"/>
    </source>
</evidence>
<proteinExistence type="predicted"/>
<organism evidence="1 2">
    <name type="scientific">Luteimonas galliterrae</name>
    <dbReference type="NCBI Taxonomy" id="2940486"/>
    <lineage>
        <taxon>Bacteria</taxon>
        <taxon>Pseudomonadati</taxon>
        <taxon>Pseudomonadota</taxon>
        <taxon>Gammaproteobacteria</taxon>
        <taxon>Lysobacterales</taxon>
        <taxon>Lysobacteraceae</taxon>
        <taxon>Luteimonas</taxon>
    </lineage>
</organism>
<dbReference type="EMBL" id="JAMBEP010000001">
    <property type="protein sequence ID" value="MCL1635041.1"/>
    <property type="molecule type" value="Genomic_DNA"/>
</dbReference>
<protein>
    <submittedName>
        <fullName evidence="1">Uncharacterized protein</fullName>
    </submittedName>
</protein>
<evidence type="ECO:0000313" key="1">
    <source>
        <dbReference type="EMBL" id="MCL1635041.1"/>
    </source>
</evidence>
<gene>
    <name evidence="1" type="ORF">M2650_10410</name>
</gene>
<accession>A0ABT0MJH9</accession>
<reference evidence="1 2" key="1">
    <citation type="submission" date="2022-05" db="EMBL/GenBank/DDBJ databases">
        <title>Luteimonas sp. SX5, whole genome shotgun sequencing project.</title>
        <authorList>
            <person name="Zhao G."/>
            <person name="Shen L."/>
        </authorList>
    </citation>
    <scope>NUCLEOTIDE SEQUENCE [LARGE SCALE GENOMIC DNA]</scope>
    <source>
        <strain evidence="1 2">SX5</strain>
    </source>
</reference>
<keyword evidence="2" id="KW-1185">Reference proteome</keyword>
<dbReference type="Proteomes" id="UP001431217">
    <property type="component" value="Unassembled WGS sequence"/>
</dbReference>
<name>A0ABT0MJH9_9GAMM</name>
<sequence>MTFGKLKACLLFVDPKREIAKEKGGLEGIAASGSPVCLASVASTLRFEAIDPNDSLAQIRKSRVTHPLRIKI</sequence>
<comment type="caution">
    <text evidence="1">The sequence shown here is derived from an EMBL/GenBank/DDBJ whole genome shotgun (WGS) entry which is preliminary data.</text>
</comment>